<gene>
    <name evidence="2" type="ORF">GCM10023205_33310</name>
</gene>
<name>A0ABP9HB62_9ACTN</name>
<proteinExistence type="predicted"/>
<accession>A0ABP9HB62</accession>
<dbReference type="PRINTS" id="PR00370">
    <property type="entry name" value="FMOXYGENASE"/>
</dbReference>
<dbReference type="RefSeq" id="WP_345676264.1">
    <property type="nucleotide sequence ID" value="NZ_BAABHS010000010.1"/>
</dbReference>
<protein>
    <submittedName>
        <fullName evidence="2">NAD(P)-binding domain-containing protein</fullName>
    </submittedName>
</protein>
<sequence length="487" mass="54773">MSVGAGPSIGILGAGAGGLAMAVRLKQAGFHDLTIFEKSDGVGGTWRDNTYPGAACDIMSHLYSFSFAPNPEWSKTYADQPEILAYLEGIADRFGIRPHLRLGTPIAEARWDDTARRWRLTAETGELFEVDVLVSALGMLNLPAYPDIEGLDDFAGTTFHSARWNHGEDPAGKRIAVIGTGASAVQFVPEIAEPAAQVHVFQRSPAWIVPKALRPYAPEEIEKFRRSPLAMRKHRWEILAQLERHTSIHKADARTAERQSWHHGLLRRQIPDDEDLRAALTPDYAIGCKRLLPSNTWFPTFTRPDVELVTDPIDRVTKSGVRTADGREREVDTIILGTGFRASEYLAAVDVYGRDGRRLRDDWADGAEAYLGMTVSGYPNLFVMYGPNTNQGGGSILFVLEAQAHYITRAVRTLARRRVAALEVRASAQRRFNDRLQQAMDGTVWLDCHSYFRAPNGRVTTQWPYPARRYWWETRRLRTRDYDLLPR</sequence>
<organism evidence="2 3">
    <name type="scientific">Yinghuangia aomiensis</name>
    <dbReference type="NCBI Taxonomy" id="676205"/>
    <lineage>
        <taxon>Bacteria</taxon>
        <taxon>Bacillati</taxon>
        <taxon>Actinomycetota</taxon>
        <taxon>Actinomycetes</taxon>
        <taxon>Kitasatosporales</taxon>
        <taxon>Streptomycetaceae</taxon>
        <taxon>Yinghuangia</taxon>
    </lineage>
</organism>
<reference evidence="3" key="1">
    <citation type="journal article" date="2019" name="Int. J. Syst. Evol. Microbiol.">
        <title>The Global Catalogue of Microorganisms (GCM) 10K type strain sequencing project: providing services to taxonomists for standard genome sequencing and annotation.</title>
        <authorList>
            <consortium name="The Broad Institute Genomics Platform"/>
            <consortium name="The Broad Institute Genome Sequencing Center for Infectious Disease"/>
            <person name="Wu L."/>
            <person name="Ma J."/>
        </authorList>
    </citation>
    <scope>NUCLEOTIDE SEQUENCE [LARGE SCALE GENOMIC DNA]</scope>
    <source>
        <strain evidence="3">JCM 17986</strain>
    </source>
</reference>
<dbReference type="Proteomes" id="UP001500466">
    <property type="component" value="Unassembled WGS sequence"/>
</dbReference>
<evidence type="ECO:0000313" key="3">
    <source>
        <dbReference type="Proteomes" id="UP001500466"/>
    </source>
</evidence>
<dbReference type="PANTHER" id="PTHR42877">
    <property type="entry name" value="L-ORNITHINE N(5)-MONOOXYGENASE-RELATED"/>
    <property type="match status" value="1"/>
</dbReference>
<dbReference type="SUPFAM" id="SSF51905">
    <property type="entry name" value="FAD/NAD(P)-binding domain"/>
    <property type="match status" value="1"/>
</dbReference>
<dbReference type="InterPro" id="IPR051209">
    <property type="entry name" value="FAD-bind_Monooxygenase_sf"/>
</dbReference>
<dbReference type="EMBL" id="BAABHS010000010">
    <property type="protein sequence ID" value="GAA4966108.1"/>
    <property type="molecule type" value="Genomic_DNA"/>
</dbReference>
<keyword evidence="1" id="KW-0560">Oxidoreductase</keyword>
<keyword evidence="3" id="KW-1185">Reference proteome</keyword>
<dbReference type="Gene3D" id="3.50.50.60">
    <property type="entry name" value="FAD/NAD(P)-binding domain"/>
    <property type="match status" value="2"/>
</dbReference>
<dbReference type="InterPro" id="IPR036188">
    <property type="entry name" value="FAD/NAD-bd_sf"/>
</dbReference>
<evidence type="ECO:0000313" key="2">
    <source>
        <dbReference type="EMBL" id="GAA4966108.1"/>
    </source>
</evidence>
<comment type="caution">
    <text evidence="2">The sequence shown here is derived from an EMBL/GenBank/DDBJ whole genome shotgun (WGS) entry which is preliminary data.</text>
</comment>
<evidence type="ECO:0000256" key="1">
    <source>
        <dbReference type="ARBA" id="ARBA00023002"/>
    </source>
</evidence>
<dbReference type="InterPro" id="IPR000960">
    <property type="entry name" value="Flavin_mOase"/>
</dbReference>
<dbReference type="PANTHER" id="PTHR42877:SF4">
    <property type="entry name" value="FAD_NAD(P)-BINDING DOMAIN-CONTAINING PROTEIN-RELATED"/>
    <property type="match status" value="1"/>
</dbReference>
<dbReference type="Pfam" id="PF13738">
    <property type="entry name" value="Pyr_redox_3"/>
    <property type="match status" value="1"/>
</dbReference>